<evidence type="ECO:0000313" key="7">
    <source>
        <dbReference type="EMBL" id="REI40146.1"/>
    </source>
</evidence>
<dbReference type="PANTHER" id="PTHR24960:SF79">
    <property type="entry name" value="PHOTOSYSTEM I IRON-SULFUR CENTER"/>
    <property type="match status" value="1"/>
</dbReference>
<dbReference type="Pfam" id="PF12724">
    <property type="entry name" value="Flavodoxin_5"/>
    <property type="match status" value="1"/>
</dbReference>
<keyword evidence="1" id="KW-0004">4Fe-4S</keyword>
<dbReference type="NCBIfam" id="NF038196">
    <property type="entry name" value="ferrodoxin_EFR1"/>
    <property type="match status" value="1"/>
</dbReference>
<evidence type="ECO:0000313" key="8">
    <source>
        <dbReference type="Proteomes" id="UP000263486"/>
    </source>
</evidence>
<name>A0ABX9KEZ5_9FUSO</name>
<dbReference type="InterPro" id="IPR050157">
    <property type="entry name" value="PSI_iron-sulfur_center"/>
</dbReference>
<feature type="domain" description="4Fe-4S ferredoxin-type" evidence="6">
    <location>
        <begin position="221"/>
        <end position="247"/>
    </location>
</feature>
<evidence type="ECO:0000256" key="1">
    <source>
        <dbReference type="ARBA" id="ARBA00022485"/>
    </source>
</evidence>
<organism evidence="7 8">
    <name type="scientific">Psychrilyobacter piezotolerans</name>
    <dbReference type="NCBI Taxonomy" id="2293438"/>
    <lineage>
        <taxon>Bacteria</taxon>
        <taxon>Fusobacteriati</taxon>
        <taxon>Fusobacteriota</taxon>
        <taxon>Fusobacteriia</taxon>
        <taxon>Fusobacteriales</taxon>
        <taxon>Fusobacteriaceae</taxon>
        <taxon>Psychrilyobacter</taxon>
    </lineage>
</organism>
<keyword evidence="8" id="KW-1185">Reference proteome</keyword>
<dbReference type="PROSITE" id="PS50902">
    <property type="entry name" value="FLAVODOXIN_LIKE"/>
    <property type="match status" value="1"/>
</dbReference>
<dbReference type="InterPro" id="IPR008254">
    <property type="entry name" value="Flavodoxin/NO_synth"/>
</dbReference>
<dbReference type="InterPro" id="IPR029039">
    <property type="entry name" value="Flavoprotein-like_sf"/>
</dbReference>
<dbReference type="InterPro" id="IPR047964">
    <property type="entry name" value="EFR1-like"/>
</dbReference>
<sequence length="261" mass="30375">MKAAIVYFSGTGNTYKVAEVFKERLLTANYKVDLVDISQWSSKLRDYDLFIIGSPTYSKVASAKVFNFIDEYIEYEDNKSKDFITYTTHSWGESYGHMTLKKHLNKSGYNVISAQSFLMPNGFYMMNHEKNTEIEIQSMYRDVIKKINNMMEFYFNGKPQIDKKSIIKQVLFETMYKALNKGWIPNFANKYLKVDGDKCTLCTLCVKKCPNHNIKIRDNKIIFNDHCLACAKCLNICPKNAYLAKNKSFEQYNLVNTKIIK</sequence>
<dbReference type="PROSITE" id="PS51379">
    <property type="entry name" value="4FE4S_FER_2"/>
    <property type="match status" value="2"/>
</dbReference>
<dbReference type="Gene3D" id="3.30.70.20">
    <property type="match status" value="1"/>
</dbReference>
<dbReference type="InterPro" id="IPR026816">
    <property type="entry name" value="Flavodoxin_dom"/>
</dbReference>
<dbReference type="InterPro" id="IPR017896">
    <property type="entry name" value="4Fe4S_Fe-S-bd"/>
</dbReference>
<dbReference type="Pfam" id="PF13187">
    <property type="entry name" value="Fer4_9"/>
    <property type="match status" value="1"/>
</dbReference>
<dbReference type="SUPFAM" id="SSF54862">
    <property type="entry name" value="4Fe-4S ferredoxins"/>
    <property type="match status" value="1"/>
</dbReference>
<dbReference type="PROSITE" id="PS00198">
    <property type="entry name" value="4FE4S_FER_1"/>
    <property type="match status" value="1"/>
</dbReference>
<evidence type="ECO:0000256" key="2">
    <source>
        <dbReference type="ARBA" id="ARBA00022723"/>
    </source>
</evidence>
<protein>
    <recommendedName>
        <fullName evidence="9">4Fe-4S dicluster domain-containing protein</fullName>
    </recommendedName>
</protein>
<evidence type="ECO:0000259" key="6">
    <source>
        <dbReference type="PROSITE" id="PS51379"/>
    </source>
</evidence>
<dbReference type="Proteomes" id="UP000263486">
    <property type="component" value="Unassembled WGS sequence"/>
</dbReference>
<keyword evidence="4" id="KW-0411">Iron-sulfur</keyword>
<dbReference type="Gene3D" id="3.40.50.360">
    <property type="match status" value="1"/>
</dbReference>
<evidence type="ECO:0000259" key="5">
    <source>
        <dbReference type="PROSITE" id="PS50902"/>
    </source>
</evidence>
<keyword evidence="3" id="KW-0408">Iron</keyword>
<dbReference type="SUPFAM" id="SSF52218">
    <property type="entry name" value="Flavoproteins"/>
    <property type="match status" value="1"/>
</dbReference>
<gene>
    <name evidence="7" type="ORF">DYH56_11905</name>
</gene>
<evidence type="ECO:0000256" key="3">
    <source>
        <dbReference type="ARBA" id="ARBA00023004"/>
    </source>
</evidence>
<feature type="domain" description="Flavodoxin-like" evidence="5">
    <location>
        <begin position="3"/>
        <end position="144"/>
    </location>
</feature>
<keyword evidence="2" id="KW-0479">Metal-binding</keyword>
<proteinExistence type="predicted"/>
<dbReference type="PANTHER" id="PTHR24960">
    <property type="entry name" value="PHOTOSYSTEM I IRON-SULFUR CENTER-RELATED"/>
    <property type="match status" value="1"/>
</dbReference>
<accession>A0ABX9KEZ5</accession>
<reference evidence="7 8" key="1">
    <citation type="submission" date="2018-08" db="EMBL/GenBank/DDBJ databases">
        <title>Draft genome sequence of Psychrilyobacter sp. strain SD5 isolated from Black Sea water.</title>
        <authorList>
            <person name="Yadav S."/>
            <person name="Villanueva L."/>
            <person name="Damste J.S.S."/>
        </authorList>
    </citation>
    <scope>NUCLEOTIDE SEQUENCE [LARGE SCALE GENOMIC DNA]</scope>
    <source>
        <strain evidence="7 8">SD5</strain>
    </source>
</reference>
<comment type="caution">
    <text evidence="7">The sequence shown here is derived from an EMBL/GenBank/DDBJ whole genome shotgun (WGS) entry which is preliminary data.</text>
</comment>
<evidence type="ECO:0000256" key="4">
    <source>
        <dbReference type="ARBA" id="ARBA00023014"/>
    </source>
</evidence>
<dbReference type="EMBL" id="QUAJ01000023">
    <property type="protein sequence ID" value="REI40146.1"/>
    <property type="molecule type" value="Genomic_DNA"/>
</dbReference>
<dbReference type="RefSeq" id="WP_114643094.1">
    <property type="nucleotide sequence ID" value="NZ_JAACIO010000023.1"/>
</dbReference>
<feature type="domain" description="4Fe-4S ferredoxin-type" evidence="6">
    <location>
        <begin position="190"/>
        <end position="219"/>
    </location>
</feature>
<dbReference type="InterPro" id="IPR017900">
    <property type="entry name" value="4Fe4S_Fe_S_CS"/>
</dbReference>
<evidence type="ECO:0008006" key="9">
    <source>
        <dbReference type="Google" id="ProtNLM"/>
    </source>
</evidence>